<evidence type="ECO:0000313" key="3">
    <source>
        <dbReference type="Proteomes" id="UP000439113"/>
    </source>
</evidence>
<dbReference type="AlphaFoldDB" id="A0A6N8DMY7"/>
<dbReference type="Proteomes" id="UP000439113">
    <property type="component" value="Unassembled WGS sequence"/>
</dbReference>
<dbReference type="InterPro" id="IPR039022">
    <property type="entry name" value="KaiB-like"/>
</dbReference>
<feature type="domain" description="KaiB" evidence="1">
    <location>
        <begin position="19"/>
        <end position="100"/>
    </location>
</feature>
<dbReference type="Gene3D" id="3.40.30.10">
    <property type="entry name" value="Glutaredoxin"/>
    <property type="match status" value="1"/>
</dbReference>
<dbReference type="CDD" id="cd02978">
    <property type="entry name" value="KaiB_like"/>
    <property type="match status" value="1"/>
</dbReference>
<dbReference type="InterPro" id="IPR011649">
    <property type="entry name" value="KaiB_domain"/>
</dbReference>
<dbReference type="GO" id="GO:0048511">
    <property type="term" value="P:rhythmic process"/>
    <property type="evidence" value="ECO:0007669"/>
    <property type="project" value="InterPro"/>
</dbReference>
<gene>
    <name evidence="2" type="ORF">GJ654_12330</name>
</gene>
<dbReference type="Pfam" id="PF07689">
    <property type="entry name" value="KaiB"/>
    <property type="match status" value="1"/>
</dbReference>
<dbReference type="PANTHER" id="PTHR41709">
    <property type="entry name" value="KAIB-LIKE PROTEIN 1"/>
    <property type="match status" value="1"/>
</dbReference>
<dbReference type="SUPFAM" id="SSF52833">
    <property type="entry name" value="Thioredoxin-like"/>
    <property type="match status" value="1"/>
</dbReference>
<organism evidence="2 3">
    <name type="scientific">Rhodoblastus acidophilus</name>
    <name type="common">Rhodopseudomonas acidophila</name>
    <dbReference type="NCBI Taxonomy" id="1074"/>
    <lineage>
        <taxon>Bacteria</taxon>
        <taxon>Pseudomonadati</taxon>
        <taxon>Pseudomonadota</taxon>
        <taxon>Alphaproteobacteria</taxon>
        <taxon>Hyphomicrobiales</taxon>
        <taxon>Rhodoblastaceae</taxon>
        <taxon>Rhodoblastus</taxon>
    </lineage>
</organism>
<comment type="caution">
    <text evidence="2">The sequence shown here is derived from an EMBL/GenBank/DDBJ whole genome shotgun (WGS) entry which is preliminary data.</text>
</comment>
<dbReference type="OrthoDB" id="5458519at2"/>
<dbReference type="EMBL" id="WNKS01000010">
    <property type="protein sequence ID" value="MTV31777.1"/>
    <property type="molecule type" value="Genomic_DNA"/>
</dbReference>
<proteinExistence type="predicted"/>
<sequence>MTEVFLHAAEPEGKRYELLLFVSGATPRSLRAVAAVRKLCDQVLSGLYTLDVIDAFRDPVAARHHRIVALPTLLRLEPTPRLLLVGDMSDPRPLAAGLGLDR</sequence>
<protein>
    <submittedName>
        <fullName evidence="2">Circadian clock protein KaiB</fullName>
    </submittedName>
</protein>
<dbReference type="SMART" id="SM01248">
    <property type="entry name" value="KaiB"/>
    <property type="match status" value="1"/>
</dbReference>
<name>A0A6N8DMY7_RHOAC</name>
<dbReference type="PANTHER" id="PTHR41709:SF2">
    <property type="entry name" value="CIRCADIAN CLOCK PROTEIN KAIB2"/>
    <property type="match status" value="1"/>
</dbReference>
<evidence type="ECO:0000259" key="1">
    <source>
        <dbReference type="SMART" id="SM01248"/>
    </source>
</evidence>
<dbReference type="InterPro" id="IPR036249">
    <property type="entry name" value="Thioredoxin-like_sf"/>
</dbReference>
<reference evidence="2 3" key="1">
    <citation type="submission" date="2019-11" db="EMBL/GenBank/DDBJ databases">
        <title>Whole-genome sequence of a Rhodoblastus acidophilus DSM 142.</title>
        <authorList>
            <person name="Kyndt J.A."/>
            <person name="Meyer T.E."/>
        </authorList>
    </citation>
    <scope>NUCLEOTIDE SEQUENCE [LARGE SCALE GENOMIC DNA]</scope>
    <source>
        <strain evidence="2 3">DSM 142</strain>
    </source>
</reference>
<evidence type="ECO:0000313" key="2">
    <source>
        <dbReference type="EMBL" id="MTV31777.1"/>
    </source>
</evidence>
<accession>A0A6N8DMY7</accession>